<proteinExistence type="predicted"/>
<evidence type="ECO:0000313" key="3">
    <source>
        <dbReference type="Proteomes" id="UP000507470"/>
    </source>
</evidence>
<reference evidence="2 3" key="1">
    <citation type="submission" date="2020-06" db="EMBL/GenBank/DDBJ databases">
        <authorList>
            <person name="Li R."/>
            <person name="Bekaert M."/>
        </authorList>
    </citation>
    <scope>NUCLEOTIDE SEQUENCE [LARGE SCALE GENOMIC DNA]</scope>
    <source>
        <strain evidence="3">wild</strain>
    </source>
</reference>
<gene>
    <name evidence="2" type="ORF">MCOR_42578</name>
</gene>
<organism evidence="2 3">
    <name type="scientific">Mytilus coruscus</name>
    <name type="common">Sea mussel</name>
    <dbReference type="NCBI Taxonomy" id="42192"/>
    <lineage>
        <taxon>Eukaryota</taxon>
        <taxon>Metazoa</taxon>
        <taxon>Spiralia</taxon>
        <taxon>Lophotrochozoa</taxon>
        <taxon>Mollusca</taxon>
        <taxon>Bivalvia</taxon>
        <taxon>Autobranchia</taxon>
        <taxon>Pteriomorphia</taxon>
        <taxon>Mytilida</taxon>
        <taxon>Mytiloidea</taxon>
        <taxon>Mytilidae</taxon>
        <taxon>Mytilinae</taxon>
        <taxon>Mytilus</taxon>
    </lineage>
</organism>
<feature type="compositionally biased region" description="Polar residues" evidence="1">
    <location>
        <begin position="124"/>
        <end position="148"/>
    </location>
</feature>
<protein>
    <submittedName>
        <fullName evidence="2">Uncharacterized protein</fullName>
    </submittedName>
</protein>
<keyword evidence="3" id="KW-1185">Reference proteome</keyword>
<evidence type="ECO:0000313" key="2">
    <source>
        <dbReference type="EMBL" id="CAC5409272.1"/>
    </source>
</evidence>
<sequence>MDGFDKCDPDALEDISVEAFLRGCKEKEAAMKAIEKNPTSLSKAVKYVKTSLANQKAIFGSGKISAYSQRQVIFSDTEKSSHNELVRMPQSTCLENELKNLSSLVGKLSNTTETSEKRSERQRSVSPISGYTPNYRSSQLNVGFTPQYCSPPPANANFNRDRSPMQGSNLRPQWYSPNNSQFSPNRGFGQGQFAGRQYSPNRPYQNQSPQYRGQYTGQLRDFTPQQQEQRGQYQGQLRGFTPQQHGFQSSSPQNMNAHRPFYSPEKSMYTREQNIPRPNLGQNKSMSPAMNTKEEMLNQKGSV</sequence>
<feature type="region of interest" description="Disordered" evidence="1">
    <location>
        <begin position="273"/>
        <end position="303"/>
    </location>
</feature>
<name>A0A6J8DNT7_MYTCO</name>
<feature type="compositionally biased region" description="Basic and acidic residues" evidence="1">
    <location>
        <begin position="114"/>
        <end position="123"/>
    </location>
</feature>
<feature type="compositionally biased region" description="Polar residues" evidence="1">
    <location>
        <begin position="280"/>
        <end position="290"/>
    </location>
</feature>
<feature type="region of interest" description="Disordered" evidence="1">
    <location>
        <begin position="105"/>
        <end position="212"/>
    </location>
</feature>
<feature type="compositionally biased region" description="Polar residues" evidence="1">
    <location>
        <begin position="198"/>
        <end position="212"/>
    </location>
</feature>
<evidence type="ECO:0000256" key="1">
    <source>
        <dbReference type="SAM" id="MobiDB-lite"/>
    </source>
</evidence>
<dbReference type="Proteomes" id="UP000507470">
    <property type="component" value="Unassembled WGS sequence"/>
</dbReference>
<dbReference type="EMBL" id="CACVKT020007641">
    <property type="protein sequence ID" value="CAC5409272.1"/>
    <property type="molecule type" value="Genomic_DNA"/>
</dbReference>
<feature type="compositionally biased region" description="Polar residues" evidence="1">
    <location>
        <begin position="165"/>
        <end position="184"/>
    </location>
</feature>
<dbReference type="AlphaFoldDB" id="A0A6J8DNT7"/>
<accession>A0A6J8DNT7</accession>